<proteinExistence type="predicted"/>
<accession>A0A1G5SDK3</accession>
<reference evidence="1 2" key="1">
    <citation type="submission" date="2016-10" db="EMBL/GenBank/DDBJ databases">
        <authorList>
            <person name="de Groot N.N."/>
        </authorList>
    </citation>
    <scope>NUCLEOTIDE SEQUENCE [LARGE SCALE GENOMIC DNA]</scope>
    <source>
        <strain evidence="1">1</strain>
    </source>
</reference>
<gene>
    <name evidence="1" type="ORF">NSMM_370044</name>
</gene>
<dbReference type="Proteomes" id="UP000198729">
    <property type="component" value="Unassembled WGS sequence"/>
</dbReference>
<organism evidence="1 2">
    <name type="scientific">Nitrosomonas mobilis</name>
    <dbReference type="NCBI Taxonomy" id="51642"/>
    <lineage>
        <taxon>Bacteria</taxon>
        <taxon>Pseudomonadati</taxon>
        <taxon>Pseudomonadota</taxon>
        <taxon>Betaproteobacteria</taxon>
        <taxon>Nitrosomonadales</taxon>
        <taxon>Nitrosomonadaceae</taxon>
        <taxon>Nitrosomonas</taxon>
    </lineage>
</organism>
<name>A0A1G5SDK3_9PROT</name>
<evidence type="ECO:0000313" key="2">
    <source>
        <dbReference type="Proteomes" id="UP000198729"/>
    </source>
</evidence>
<dbReference type="EMBL" id="FMWO01000044">
    <property type="protein sequence ID" value="SCZ85265.1"/>
    <property type="molecule type" value="Genomic_DNA"/>
</dbReference>
<evidence type="ECO:0000313" key="1">
    <source>
        <dbReference type="EMBL" id="SCZ85265.1"/>
    </source>
</evidence>
<protein>
    <submittedName>
        <fullName evidence="1">Uncharacterized protein</fullName>
    </submittedName>
</protein>
<dbReference type="AlphaFoldDB" id="A0A1G5SDK3"/>
<sequence>MIRKPRISLKQRIKRLKLIALLVKRLQTAKKNKLPDIPFVISILPINNRQDSFLQIHW</sequence>
<keyword evidence="2" id="KW-1185">Reference proteome</keyword>